<dbReference type="Gene3D" id="3.40.50.300">
    <property type="entry name" value="P-loop containing nucleotide triphosphate hydrolases"/>
    <property type="match status" value="1"/>
</dbReference>
<proteinExistence type="predicted"/>
<keyword evidence="1" id="KW-0238">DNA-binding</keyword>
<name>A0A6G9L6Q3_9CAUD</name>
<protein>
    <submittedName>
        <fullName evidence="1">Arc/Mnt/CopG DNA-binding domain-containing protein</fullName>
    </submittedName>
</protein>
<accession>A0A6G9L6Q3</accession>
<sequence>MKTYRIVPHSGVTNHNRRLWRSIHSMGERVQYDIVFGHKKIEFYITGCERLKRKLENKLAITLIEAELPDIAGQVQEMRYLKHDIFSLNTSASESQTPLSSILNTVDELQEGDSARLSFCIDPEPRKKWAKNAQWTMEKLRKGKIPQRANLSMAKVMPMLQTGFAAIANEVNDFVTDTFQAIDNMFFNSSKKFSRDKVIQKGYGLEDEIHARKLSGASLEKASLPVFRTHIHAMATNIDAMETLTLALAETAGDNELYGKKVKSYKVPKFDPDVNLISADELSKLCLQLPGSELQRRYAEEMSVKKRVETDIPAAVRNEKNLLIGHAEYKDKSIPIFLPCDQKEEFYSGYTFIGKQGSGKDNAIQNFVYHGAMHQNISFVIPDWICQPGHKGMADGIRDLLPPDKIIDLDLSDENHIIPMDLTEVITKLGRKGASRFGDEMIDFMNVEGLARSSRYLREAAKASGGSLYNIKRIFEDKEYRVQVQHKLIDQGNIRLAQEIENWGDDIDNKIDAIMNRLSMFFGNDTLHDIFAQPPKREVDFSKWLAEGKVIIIRMPKRKLGSSAKVLAHWVTLKVLMTRMLMTDAEKEKSGCFIVINEPEQVESKGMSELMGRIATEGRKERLGSIFAFHHWNKLPDHLQDNLIAGGVNQFLFANDHKDTFKRAAERLQPTFTIEQALQTPKHYAIAILNTKEPLPAFLVHMLPPIPDKDRLDNSFLTKRHAKMYGRAWKDLQTMIQ</sequence>
<dbReference type="GO" id="GO:0003677">
    <property type="term" value="F:DNA binding"/>
    <property type="evidence" value="ECO:0007669"/>
    <property type="project" value="UniProtKB-KW"/>
</dbReference>
<evidence type="ECO:0000313" key="2">
    <source>
        <dbReference type="Proteomes" id="UP000502921"/>
    </source>
</evidence>
<evidence type="ECO:0000313" key="1">
    <source>
        <dbReference type="EMBL" id="QIQ61245.1"/>
    </source>
</evidence>
<keyword evidence="2" id="KW-1185">Reference proteome</keyword>
<organism evidence="1 2">
    <name type="scientific">Bacillus phage vB_BcM_Sam46</name>
    <dbReference type="NCBI Taxonomy" id="2719179"/>
    <lineage>
        <taxon>Viruses</taxon>
        <taxon>Duplodnaviria</taxon>
        <taxon>Heunggongvirae</taxon>
        <taxon>Uroviricota</taxon>
        <taxon>Caudoviricetes</taxon>
        <taxon>Samaravirus</taxon>
        <taxon>Samaravirus sam46</taxon>
    </lineage>
</organism>
<reference evidence="1 2" key="1">
    <citation type="submission" date="2019-10" db="EMBL/GenBank/DDBJ databases">
        <authorList>
            <person name="Piligrimova E."/>
            <person name="Kazantseva O."/>
            <person name="Shadrin A."/>
            <person name="Zagorodny V."/>
        </authorList>
    </citation>
    <scope>NUCLEOTIDE SEQUENCE [LARGE SCALE GENOMIC DNA]</scope>
</reference>
<dbReference type="Proteomes" id="UP000502921">
    <property type="component" value="Segment"/>
</dbReference>
<gene>
    <name evidence="1" type="ORF">Sam46_gp44</name>
</gene>
<dbReference type="InterPro" id="IPR027417">
    <property type="entry name" value="P-loop_NTPase"/>
</dbReference>
<dbReference type="EMBL" id="MN604698">
    <property type="protein sequence ID" value="QIQ61245.1"/>
    <property type="molecule type" value="Genomic_DNA"/>
</dbReference>